<reference evidence="2 3" key="1">
    <citation type="submission" date="2020-12" db="EMBL/GenBank/DDBJ databases">
        <title>Aureibaculum luteum sp. nov. and Aureibaculum flavum sp. nov., novel members of the family Flavobacteriaceae isolated from Antarctic intertidal sediments.</title>
        <authorList>
            <person name="He X."/>
            <person name="Zhang X."/>
        </authorList>
    </citation>
    <scope>NUCLEOTIDE SEQUENCE [LARGE SCALE GENOMIC DNA]</scope>
    <source>
        <strain evidence="2 3">A20</strain>
    </source>
</reference>
<keyword evidence="3" id="KW-1185">Reference proteome</keyword>
<evidence type="ECO:0000256" key="1">
    <source>
        <dbReference type="SAM" id="SignalP"/>
    </source>
</evidence>
<proteinExistence type="predicted"/>
<dbReference type="InterPro" id="IPR032710">
    <property type="entry name" value="NTF2-like_dom_sf"/>
</dbReference>
<feature type="chain" id="PRO_5046857360" evidence="1">
    <location>
        <begin position="18"/>
        <end position="143"/>
    </location>
</feature>
<name>A0ABS0WSJ0_9FLAO</name>
<dbReference type="SUPFAM" id="SSF54427">
    <property type="entry name" value="NTF2-like"/>
    <property type="match status" value="1"/>
</dbReference>
<evidence type="ECO:0000313" key="2">
    <source>
        <dbReference type="EMBL" id="MBJ2174922.1"/>
    </source>
</evidence>
<accession>A0ABS0WSJ0</accession>
<organism evidence="2 3">
    <name type="scientific">Aureibaculum flavum</name>
    <dbReference type="NCBI Taxonomy" id="2795986"/>
    <lineage>
        <taxon>Bacteria</taxon>
        <taxon>Pseudomonadati</taxon>
        <taxon>Bacteroidota</taxon>
        <taxon>Flavobacteriia</taxon>
        <taxon>Flavobacteriales</taxon>
        <taxon>Flavobacteriaceae</taxon>
        <taxon>Aureibaculum</taxon>
    </lineage>
</organism>
<evidence type="ECO:0000313" key="3">
    <source>
        <dbReference type="Proteomes" id="UP000623301"/>
    </source>
</evidence>
<dbReference type="EMBL" id="JAEHFJ010000005">
    <property type="protein sequence ID" value="MBJ2174922.1"/>
    <property type="molecule type" value="Genomic_DNA"/>
</dbReference>
<dbReference type="Proteomes" id="UP000623301">
    <property type="component" value="Unassembled WGS sequence"/>
</dbReference>
<gene>
    <name evidence="2" type="ORF">JBL43_11785</name>
</gene>
<dbReference type="Gene3D" id="3.10.450.50">
    <property type="match status" value="1"/>
</dbReference>
<comment type="caution">
    <text evidence="2">The sequence shown here is derived from an EMBL/GenBank/DDBJ whole genome shotgun (WGS) entry which is preliminary data.</text>
</comment>
<feature type="signal peptide" evidence="1">
    <location>
        <begin position="1"/>
        <end position="17"/>
    </location>
</feature>
<keyword evidence="1" id="KW-0732">Signal</keyword>
<protein>
    <submittedName>
        <fullName evidence="2">DUF4440 domain-containing protein</fullName>
    </submittedName>
</protein>
<sequence length="143" mass="16218">MPILVFLLFTACNSQKAATTTYQTSKQEITTMMMQQAKDWSNGDLVAFMQGYIKSDSLKFVGSSGITYGWQQTLDNYKKGYPTKEHTGTLTFKLRDFDQLANNVFLVIGEFHLKRQVGDADGMFSIILKRIKGEWKIIADHSS</sequence>